<name>A0A9W8HUM9_9FUNG</name>
<dbReference type="Proteomes" id="UP001140094">
    <property type="component" value="Unassembled WGS sequence"/>
</dbReference>
<protein>
    <submittedName>
        <fullName evidence="3">Uncharacterized protein</fullName>
    </submittedName>
</protein>
<sequence length="347" mass="38507">MAKSPLKGADAFIIQRRPMLRIAAYAVISLMSLINMAMLSSSWSSTRFMREYGAFTGSFVVTSSVVTMVVSGILATATFLCVHAEKRDVSSPKFSQRLTSDSIERAACCLMTTWWLSMALSVSNMAFVFRDEISKCVHHRLTRRYLKGVSADTAAVGCEVFRGSLVLCWMIWAMWVVRLWRTFTRSDMHFDSSIFQEPDESVVDMNSVKPVTALLVNPETFSPRGPEAYQTARIRTDADNETNNSSQTRSAAPQTEACHCADCPLSHVNIQQRTQGQGNVGQDFSATYRVRSNAESTHPKQLSQMHTGPTNAYPVPQPDACCQCPPVIGTATLVTEPIDSTPFQHHR</sequence>
<keyword evidence="2" id="KW-0812">Transmembrane</keyword>
<dbReference type="OrthoDB" id="5524259at2759"/>
<evidence type="ECO:0000256" key="1">
    <source>
        <dbReference type="SAM" id="MobiDB-lite"/>
    </source>
</evidence>
<dbReference type="EMBL" id="JANBUO010000531">
    <property type="protein sequence ID" value="KAJ2803397.1"/>
    <property type="molecule type" value="Genomic_DNA"/>
</dbReference>
<evidence type="ECO:0000256" key="2">
    <source>
        <dbReference type="SAM" id="Phobius"/>
    </source>
</evidence>
<feature type="compositionally biased region" description="Polar residues" evidence="1">
    <location>
        <begin position="241"/>
        <end position="253"/>
    </location>
</feature>
<proteinExistence type="predicted"/>
<feature type="region of interest" description="Disordered" evidence="1">
    <location>
        <begin position="234"/>
        <end position="253"/>
    </location>
</feature>
<dbReference type="AlphaFoldDB" id="A0A9W8HUM9"/>
<gene>
    <name evidence="3" type="ORF">H4R20_002916</name>
</gene>
<keyword evidence="2" id="KW-0472">Membrane</keyword>
<keyword evidence="4" id="KW-1185">Reference proteome</keyword>
<feature type="transmembrane region" description="Helical" evidence="2">
    <location>
        <begin position="103"/>
        <end position="122"/>
    </location>
</feature>
<comment type="caution">
    <text evidence="3">The sequence shown here is derived from an EMBL/GenBank/DDBJ whole genome shotgun (WGS) entry which is preliminary data.</text>
</comment>
<feature type="transmembrane region" description="Helical" evidence="2">
    <location>
        <begin position="160"/>
        <end position="180"/>
    </location>
</feature>
<evidence type="ECO:0000313" key="3">
    <source>
        <dbReference type="EMBL" id="KAJ2803397.1"/>
    </source>
</evidence>
<reference evidence="3" key="1">
    <citation type="submission" date="2022-07" db="EMBL/GenBank/DDBJ databases">
        <title>Phylogenomic reconstructions and comparative analyses of Kickxellomycotina fungi.</title>
        <authorList>
            <person name="Reynolds N.K."/>
            <person name="Stajich J.E."/>
            <person name="Barry K."/>
            <person name="Grigoriev I.V."/>
            <person name="Crous P."/>
            <person name="Smith M.E."/>
        </authorList>
    </citation>
    <scope>NUCLEOTIDE SEQUENCE</scope>
    <source>
        <strain evidence="3">NRRL 1565</strain>
    </source>
</reference>
<organism evidence="3 4">
    <name type="scientific">Coemansia guatemalensis</name>
    <dbReference type="NCBI Taxonomy" id="2761395"/>
    <lineage>
        <taxon>Eukaryota</taxon>
        <taxon>Fungi</taxon>
        <taxon>Fungi incertae sedis</taxon>
        <taxon>Zoopagomycota</taxon>
        <taxon>Kickxellomycotina</taxon>
        <taxon>Kickxellomycetes</taxon>
        <taxon>Kickxellales</taxon>
        <taxon>Kickxellaceae</taxon>
        <taxon>Coemansia</taxon>
    </lineage>
</organism>
<evidence type="ECO:0000313" key="4">
    <source>
        <dbReference type="Proteomes" id="UP001140094"/>
    </source>
</evidence>
<accession>A0A9W8HUM9</accession>
<feature type="transmembrane region" description="Helical" evidence="2">
    <location>
        <begin position="59"/>
        <end position="82"/>
    </location>
</feature>
<feature type="transmembrane region" description="Helical" evidence="2">
    <location>
        <begin position="20"/>
        <end position="39"/>
    </location>
</feature>
<keyword evidence="2" id="KW-1133">Transmembrane helix</keyword>